<keyword evidence="4 7" id="KW-0573">Peptidoglycan synthesis</keyword>
<dbReference type="RefSeq" id="WP_380541037.1">
    <property type="nucleotide sequence ID" value="NZ_JBHFAB010000024.1"/>
</dbReference>
<dbReference type="Pfam" id="PF17964">
    <property type="entry name" value="Big_10"/>
    <property type="match status" value="1"/>
</dbReference>
<dbReference type="CDD" id="cd13432">
    <property type="entry name" value="LDT_IgD_like_2"/>
    <property type="match status" value="1"/>
</dbReference>
<comment type="pathway">
    <text evidence="1 7">Cell wall biogenesis; peptidoglycan biosynthesis.</text>
</comment>
<comment type="caution">
    <text evidence="11">The sequence shown here is derived from an EMBL/GenBank/DDBJ whole genome shotgun (WGS) entry which is preliminary data.</text>
</comment>
<feature type="compositionally biased region" description="Gly residues" evidence="8">
    <location>
        <begin position="13"/>
        <end position="23"/>
    </location>
</feature>
<dbReference type="PANTHER" id="PTHR30582">
    <property type="entry name" value="L,D-TRANSPEPTIDASE"/>
    <property type="match status" value="1"/>
</dbReference>
<dbReference type="Gene3D" id="2.60.40.3710">
    <property type="match status" value="1"/>
</dbReference>
<dbReference type="Gene3D" id="2.40.440.10">
    <property type="entry name" value="L,D-transpeptidase catalytic domain-like"/>
    <property type="match status" value="1"/>
</dbReference>
<dbReference type="Proteomes" id="UP001592531">
    <property type="component" value="Unassembled WGS sequence"/>
</dbReference>
<keyword evidence="6 7" id="KW-0961">Cell wall biogenesis/degradation</keyword>
<dbReference type="CDD" id="cd16913">
    <property type="entry name" value="YkuD_like"/>
    <property type="match status" value="1"/>
</dbReference>
<gene>
    <name evidence="11" type="ORF">ACEZDE_26790</name>
</gene>
<feature type="region of interest" description="Disordered" evidence="8">
    <location>
        <begin position="56"/>
        <end position="82"/>
    </location>
</feature>
<keyword evidence="9" id="KW-0812">Transmembrane</keyword>
<reference evidence="11 12" key="1">
    <citation type="submission" date="2024-09" db="EMBL/GenBank/DDBJ databases">
        <authorList>
            <person name="Lee S.D."/>
        </authorList>
    </citation>
    <scope>NUCLEOTIDE SEQUENCE [LARGE SCALE GENOMIC DNA]</scope>
    <source>
        <strain evidence="11 12">N8-3</strain>
    </source>
</reference>
<evidence type="ECO:0000313" key="12">
    <source>
        <dbReference type="Proteomes" id="UP001592531"/>
    </source>
</evidence>
<evidence type="ECO:0000256" key="2">
    <source>
        <dbReference type="ARBA" id="ARBA00022679"/>
    </source>
</evidence>
<dbReference type="Gene3D" id="2.60.40.3780">
    <property type="match status" value="1"/>
</dbReference>
<feature type="active site" description="Nucleophile" evidence="7">
    <location>
        <position position="384"/>
    </location>
</feature>
<dbReference type="SUPFAM" id="SSF141523">
    <property type="entry name" value="L,D-transpeptidase catalytic domain-like"/>
    <property type="match status" value="1"/>
</dbReference>
<name>A0ABV6W2K2_9ACTN</name>
<keyword evidence="12" id="KW-1185">Reference proteome</keyword>
<evidence type="ECO:0000313" key="11">
    <source>
        <dbReference type="EMBL" id="MFC1420222.1"/>
    </source>
</evidence>
<keyword evidence="5" id="KW-0012">Acyltransferase</keyword>
<feature type="compositionally biased region" description="Gly residues" evidence="8">
    <location>
        <begin position="61"/>
        <end position="77"/>
    </location>
</feature>
<dbReference type="PROSITE" id="PS52029">
    <property type="entry name" value="LD_TPASE"/>
    <property type="match status" value="1"/>
</dbReference>
<keyword evidence="9" id="KW-1133">Transmembrane helix</keyword>
<evidence type="ECO:0000256" key="4">
    <source>
        <dbReference type="ARBA" id="ARBA00022984"/>
    </source>
</evidence>
<evidence type="ECO:0000256" key="8">
    <source>
        <dbReference type="SAM" id="MobiDB-lite"/>
    </source>
</evidence>
<keyword evidence="3 7" id="KW-0133">Cell shape</keyword>
<keyword evidence="2" id="KW-0808">Transferase</keyword>
<evidence type="ECO:0000256" key="9">
    <source>
        <dbReference type="SAM" id="Phobius"/>
    </source>
</evidence>
<dbReference type="InterPro" id="IPR041280">
    <property type="entry name" value="Big_10"/>
</dbReference>
<accession>A0ABV6W2K2</accession>
<dbReference type="InterPro" id="IPR005490">
    <property type="entry name" value="LD_TPept_cat_dom"/>
</dbReference>
<evidence type="ECO:0000259" key="10">
    <source>
        <dbReference type="PROSITE" id="PS52029"/>
    </source>
</evidence>
<evidence type="ECO:0000256" key="7">
    <source>
        <dbReference type="PROSITE-ProRule" id="PRU01373"/>
    </source>
</evidence>
<keyword evidence="9" id="KW-0472">Membrane</keyword>
<proteinExistence type="predicted"/>
<dbReference type="InterPro" id="IPR038063">
    <property type="entry name" value="Transpep_catalytic_dom"/>
</dbReference>
<feature type="active site" description="Proton donor/acceptor" evidence="7">
    <location>
        <position position="365"/>
    </location>
</feature>
<sequence length="442" mass="45156">MNSARAVEASGNVRGGDGRSAGGRGRRRTAARHALLAAAVGSVLLLATACGSGSTPTAAAAGGGSATAGSTSGGGSGDAATTAPANSAAVVTIKPENDATDVDTTGALKVGVASGKLTSVKVTSSDGAEVAGAIAADGSSWTPSGALRSGTKYTVATTAVDSSQVTVSDKSTFTTLTPKNINIGNFNVDPGAVYGVGMEVSITFTHPVGDSYKKAVQQAVSVSASPSVPVVGHWFGDSRIDFRPQSYWAAGTKVTLHMDLDGVRTSSGTYGQQFKDVKFSIGRSQTSVADSSSHTLKVYRGGVLYRTLPASLGDAQHTTYNGKMVISEKDPVVDMDSQTVGLGNAYRIKDVPHAMRLTTSGTFAHGNYWRPVSTFGSENTSHGCVGLHDVKGGGDPNTPAAWFYNSSIIGDVVQVVNSHDKIVAPDNGLNGWNMSWAAWTAS</sequence>
<evidence type="ECO:0000256" key="6">
    <source>
        <dbReference type="ARBA" id="ARBA00023316"/>
    </source>
</evidence>
<dbReference type="Pfam" id="PF03734">
    <property type="entry name" value="YkuD"/>
    <property type="match status" value="1"/>
</dbReference>
<feature type="domain" description="L,D-TPase catalytic" evidence="10">
    <location>
        <begin position="285"/>
        <end position="416"/>
    </location>
</feature>
<evidence type="ECO:0000256" key="5">
    <source>
        <dbReference type="ARBA" id="ARBA00023315"/>
    </source>
</evidence>
<feature type="region of interest" description="Disordered" evidence="8">
    <location>
        <begin position="1"/>
        <end position="27"/>
    </location>
</feature>
<organism evidence="11 12">
    <name type="scientific">Streptacidiphilus cavernicola</name>
    <dbReference type="NCBI Taxonomy" id="3342716"/>
    <lineage>
        <taxon>Bacteria</taxon>
        <taxon>Bacillati</taxon>
        <taxon>Actinomycetota</taxon>
        <taxon>Actinomycetes</taxon>
        <taxon>Kitasatosporales</taxon>
        <taxon>Streptomycetaceae</taxon>
        <taxon>Streptacidiphilus</taxon>
    </lineage>
</organism>
<protein>
    <submittedName>
        <fullName evidence="11">Ig-like domain-containing protein</fullName>
    </submittedName>
</protein>
<feature type="transmembrane region" description="Helical" evidence="9">
    <location>
        <begin position="34"/>
        <end position="54"/>
    </location>
</feature>
<dbReference type="EMBL" id="JBHFAB010000024">
    <property type="protein sequence ID" value="MFC1420222.1"/>
    <property type="molecule type" value="Genomic_DNA"/>
</dbReference>
<evidence type="ECO:0000256" key="1">
    <source>
        <dbReference type="ARBA" id="ARBA00004752"/>
    </source>
</evidence>
<dbReference type="InterPro" id="IPR050979">
    <property type="entry name" value="LD-transpeptidase"/>
</dbReference>
<dbReference type="PANTHER" id="PTHR30582:SF2">
    <property type="entry name" value="L,D-TRANSPEPTIDASE YCIB-RELATED"/>
    <property type="match status" value="1"/>
</dbReference>
<evidence type="ECO:0000256" key="3">
    <source>
        <dbReference type="ARBA" id="ARBA00022960"/>
    </source>
</evidence>